<reference evidence="1" key="1">
    <citation type="journal article" date="2020" name="Stud. Mycol.">
        <title>101 Dothideomycetes genomes: a test case for predicting lifestyles and emergence of pathogens.</title>
        <authorList>
            <person name="Haridas S."/>
            <person name="Albert R."/>
            <person name="Binder M."/>
            <person name="Bloem J."/>
            <person name="Labutti K."/>
            <person name="Salamov A."/>
            <person name="Andreopoulos B."/>
            <person name="Baker S."/>
            <person name="Barry K."/>
            <person name="Bills G."/>
            <person name="Bluhm B."/>
            <person name="Cannon C."/>
            <person name="Castanera R."/>
            <person name="Culley D."/>
            <person name="Daum C."/>
            <person name="Ezra D."/>
            <person name="Gonzalez J."/>
            <person name="Henrissat B."/>
            <person name="Kuo A."/>
            <person name="Liang C."/>
            <person name="Lipzen A."/>
            <person name="Lutzoni F."/>
            <person name="Magnuson J."/>
            <person name="Mondo S."/>
            <person name="Nolan M."/>
            <person name="Ohm R."/>
            <person name="Pangilinan J."/>
            <person name="Park H.-J."/>
            <person name="Ramirez L."/>
            <person name="Alfaro M."/>
            <person name="Sun H."/>
            <person name="Tritt A."/>
            <person name="Yoshinaga Y."/>
            <person name="Zwiers L.-H."/>
            <person name="Turgeon B."/>
            <person name="Goodwin S."/>
            <person name="Spatafora J."/>
            <person name="Crous P."/>
            <person name="Grigoriev I."/>
        </authorList>
    </citation>
    <scope>NUCLEOTIDE SEQUENCE</scope>
    <source>
        <strain evidence="1">CBS 115976</strain>
    </source>
</reference>
<protein>
    <submittedName>
        <fullName evidence="1">Uncharacterized protein</fullName>
    </submittedName>
</protein>
<dbReference type="Pfam" id="PF12311">
    <property type="entry name" value="DUF3632"/>
    <property type="match status" value="1"/>
</dbReference>
<keyword evidence="2" id="KW-1185">Reference proteome</keyword>
<dbReference type="EMBL" id="MU004245">
    <property type="protein sequence ID" value="KAF2663431.1"/>
    <property type="molecule type" value="Genomic_DNA"/>
</dbReference>
<dbReference type="InterPro" id="IPR022085">
    <property type="entry name" value="OpdG"/>
</dbReference>
<accession>A0A6A6TVS0</accession>
<proteinExistence type="predicted"/>
<name>A0A6A6TVS0_9PEZI</name>
<dbReference type="Proteomes" id="UP000799302">
    <property type="component" value="Unassembled WGS sequence"/>
</dbReference>
<sequence>MSADTDFEWIEDLKTEETYGQVHLVTLFKALLTSKTDEATPTAIAWSIDTLFYECLSGRGEETEEEAIELFLFDFWQLLLSIVLQCPFSKLDLLVQLVGALRKIISQDIELDGAKMKLWGDLPLLERCFRLDFKDGSLMLYVADAPRSKQGEYMQEWVRQNSFAARIYGKHYVNMYPYAEGILRTTFEQPRDITLLPAELAACREWLLYGGSVLFNCIPLKRWKHWKKNVSSIPKDYPQVAVQALEIQALLDKAESSANDTAEVASAFSQTSIGSKRERLRRKFAGIFSRK</sequence>
<gene>
    <name evidence="1" type="ORF">BT63DRAFT_465598</name>
</gene>
<dbReference type="OrthoDB" id="3350591at2759"/>
<dbReference type="AlphaFoldDB" id="A0A6A6TVS0"/>
<evidence type="ECO:0000313" key="2">
    <source>
        <dbReference type="Proteomes" id="UP000799302"/>
    </source>
</evidence>
<organism evidence="1 2">
    <name type="scientific">Microthyrium microscopicum</name>
    <dbReference type="NCBI Taxonomy" id="703497"/>
    <lineage>
        <taxon>Eukaryota</taxon>
        <taxon>Fungi</taxon>
        <taxon>Dikarya</taxon>
        <taxon>Ascomycota</taxon>
        <taxon>Pezizomycotina</taxon>
        <taxon>Dothideomycetes</taxon>
        <taxon>Dothideomycetes incertae sedis</taxon>
        <taxon>Microthyriales</taxon>
        <taxon>Microthyriaceae</taxon>
        <taxon>Microthyrium</taxon>
    </lineage>
</organism>
<evidence type="ECO:0000313" key="1">
    <source>
        <dbReference type="EMBL" id="KAF2663431.1"/>
    </source>
</evidence>